<feature type="transmembrane region" description="Helical" evidence="13">
    <location>
        <begin position="905"/>
        <end position="924"/>
    </location>
</feature>
<dbReference type="NCBIfam" id="TIGR01494">
    <property type="entry name" value="ATPase_P-type"/>
    <property type="match status" value="2"/>
</dbReference>
<dbReference type="GO" id="GO:0005524">
    <property type="term" value="F:ATP binding"/>
    <property type="evidence" value="ECO:0007669"/>
    <property type="project" value="UniProtKB-UniRule"/>
</dbReference>
<evidence type="ECO:0000259" key="14">
    <source>
        <dbReference type="Pfam" id="PF00122"/>
    </source>
</evidence>
<evidence type="ECO:0000256" key="2">
    <source>
        <dbReference type="ARBA" id="ARBA00006000"/>
    </source>
</evidence>
<evidence type="ECO:0000256" key="9">
    <source>
        <dbReference type="ARBA" id="ARBA00022967"/>
    </source>
</evidence>
<dbReference type="InterPro" id="IPR059000">
    <property type="entry name" value="ATPase_P-type_domA"/>
</dbReference>
<comment type="caution">
    <text evidence="16">The sequence shown here is derived from an EMBL/GenBank/DDBJ whole genome shotgun (WGS) entry which is preliminary data.</text>
</comment>
<dbReference type="GO" id="GO:0046872">
    <property type="term" value="F:metal ion binding"/>
    <property type="evidence" value="ECO:0007669"/>
    <property type="project" value="UniProtKB-UniRule"/>
</dbReference>
<feature type="transmembrane region" description="Helical" evidence="13">
    <location>
        <begin position="992"/>
        <end position="1010"/>
    </location>
</feature>
<dbReference type="InterPro" id="IPR018303">
    <property type="entry name" value="ATPase_P-typ_P_site"/>
</dbReference>
<evidence type="ECO:0000256" key="5">
    <source>
        <dbReference type="ARBA" id="ARBA00022723"/>
    </source>
</evidence>
<organism evidence="16 17">
    <name type="scientific">Stentor coeruleus</name>
    <dbReference type="NCBI Taxonomy" id="5963"/>
    <lineage>
        <taxon>Eukaryota</taxon>
        <taxon>Sar</taxon>
        <taxon>Alveolata</taxon>
        <taxon>Ciliophora</taxon>
        <taxon>Postciliodesmatophora</taxon>
        <taxon>Heterotrichea</taxon>
        <taxon>Heterotrichida</taxon>
        <taxon>Stentoridae</taxon>
        <taxon>Stentor</taxon>
    </lineage>
</organism>
<dbReference type="Pfam" id="PF00122">
    <property type="entry name" value="E1-E2_ATPase"/>
    <property type="match status" value="1"/>
</dbReference>
<dbReference type="InterPro" id="IPR047819">
    <property type="entry name" value="P5A-ATPase_N"/>
</dbReference>
<keyword evidence="10 13" id="KW-1133">Transmembrane helix</keyword>
<feature type="transmembrane region" description="Helical" evidence="13">
    <location>
        <begin position="945"/>
        <end position="972"/>
    </location>
</feature>
<evidence type="ECO:0000256" key="6">
    <source>
        <dbReference type="ARBA" id="ARBA00022741"/>
    </source>
</evidence>
<evidence type="ECO:0000256" key="4">
    <source>
        <dbReference type="ARBA" id="ARBA00022692"/>
    </source>
</evidence>
<dbReference type="GO" id="GO:0016020">
    <property type="term" value="C:membrane"/>
    <property type="evidence" value="ECO:0007669"/>
    <property type="project" value="UniProtKB-SubCell"/>
</dbReference>
<dbReference type="InterPro" id="IPR006544">
    <property type="entry name" value="P-type_TPase_V"/>
</dbReference>
<dbReference type="SUPFAM" id="SSF81653">
    <property type="entry name" value="Calcium ATPase, transduction domain A"/>
    <property type="match status" value="1"/>
</dbReference>
<proteinExistence type="inferred from homology"/>
<evidence type="ECO:0000259" key="15">
    <source>
        <dbReference type="Pfam" id="PF12409"/>
    </source>
</evidence>
<dbReference type="GO" id="GO:0016887">
    <property type="term" value="F:ATP hydrolysis activity"/>
    <property type="evidence" value="ECO:0007669"/>
    <property type="project" value="InterPro"/>
</dbReference>
<keyword evidence="3" id="KW-0597">Phosphoprotein</keyword>
<dbReference type="SFLD" id="SFLDF00027">
    <property type="entry name" value="p-type_atpase"/>
    <property type="match status" value="1"/>
</dbReference>
<keyword evidence="4 13" id="KW-0812">Transmembrane</keyword>
<keyword evidence="6 13" id="KW-0547">Nucleotide-binding</keyword>
<feature type="transmembrane region" description="Helical" evidence="13">
    <location>
        <begin position="366"/>
        <end position="385"/>
    </location>
</feature>
<sequence length="1108" mass="124762">MNRNDPLLSKHSSLECVMHKDVEEDSVITQIIPMRLHLLKNAMFWLVVLFTGGLFYLLCYWLPAIRIKFSYTSCLVTQCSHVYVKSKHFSSFTPISEINSKKRGLLIVFHYQELAYYYDNSQFMPLFFNSTLPNKVLIDSYSHGYSSDSEILEQRVLYGVCQIIVPVMPLFTMIVTELFNPFYIFQVYSVLLWYFDNYEIYASAIVVITTISLISSIITTRRGLIALHNLAKKECKITVLRKGIESEISSTELVPGDLVEINSQLELPCDMCLISGGCIVQEGMLTGESVPVMKDALGYHDGNMYDPDSDKRHTLYEGTKIIQTRNYGGMPIRAIVVRTGFSTVKGRLVRSIMYPKPNKFKFYEDSLKFIACLALLTILGFGITVPRMVFLEFNSVDIALRTMDLITITVPPALPACMAAGVAFAITRLKNQKIYCISPNRVNVAGRIDMIVFDKTGTLTEDGMNLLGVQGINGQKMEEIKTDPKEEGVLFLECMATCHSLAFINKELVGDTQDLQIFKSTGWVYEEAEGEIYDPIVKAVVRPKPQIDPIDAAFDEDGTVMSIIDIGYELGILHIFHFTSKLKRMGVIVKNLKDNKVLYYTKGAPEVILERCKNVPDDINRVLAKYTRNGYRVLACAYDVLHKFDYSQIKSIKIEDLENDLTFIGLIILQNKLKDQTIPSLQKLNEANIKTIMATGDAVLTGISVGRECGLIHPETPVFLGELEGDNIVWQVFGTDDASHLTKLQRPPWIDYTFSENYALALTGAAFTKILHMAETETHEEQKALQLCLEKCKIYARMAPEHKTILVEKLQSRGYLVGMCGDGANDCGALKTADIGVSLSEADSSIAAPFTSQVADISSVLIVLKEGRCALTTSIQCFKYMALYSLIQFTSASFLYWYLGNLTDNQFLLFDLITVMPLAVFMSMTGPYTELSKHQPPSELVSLRILSSVILQAILQALVQMGAYVLALATFLSPPDVVIGEDPGKITYQNTVIVLISWFQYQIMCFVFSIGKPWKKPSYTNYYLTSYQIIMATASALALFLQGSVVSLLINTKSLPFDYRIYLVCLTVLYGILAYLIDKALVPWIDHRYQMKKHRKIHNQLTEDLKFT</sequence>
<dbReference type="AlphaFoldDB" id="A0A1R2ATI4"/>
<keyword evidence="9 13" id="KW-1278">Translocase</keyword>
<dbReference type="Pfam" id="PF13246">
    <property type="entry name" value="Cation_ATPase"/>
    <property type="match status" value="1"/>
</dbReference>
<dbReference type="SFLD" id="SFLDG00002">
    <property type="entry name" value="C1.7:_P-type_atpase_like"/>
    <property type="match status" value="1"/>
</dbReference>
<evidence type="ECO:0000256" key="7">
    <source>
        <dbReference type="ARBA" id="ARBA00022840"/>
    </source>
</evidence>
<dbReference type="EMBL" id="MPUH01001449">
    <property type="protein sequence ID" value="OMJ67710.1"/>
    <property type="molecule type" value="Genomic_DNA"/>
</dbReference>
<feature type="transmembrane region" description="Helical" evidence="13">
    <location>
        <begin position="42"/>
        <end position="62"/>
    </location>
</feature>
<evidence type="ECO:0000256" key="10">
    <source>
        <dbReference type="ARBA" id="ARBA00022989"/>
    </source>
</evidence>
<dbReference type="NCBIfam" id="TIGR01657">
    <property type="entry name" value="P-ATPase-V"/>
    <property type="match status" value="1"/>
</dbReference>
<dbReference type="PRINTS" id="PR00119">
    <property type="entry name" value="CATATPASE"/>
</dbReference>
<dbReference type="InterPro" id="IPR023298">
    <property type="entry name" value="ATPase_P-typ_TM_dom_sf"/>
</dbReference>
<comment type="similarity">
    <text evidence="2 13">Belongs to the cation transport ATPase (P-type) (TC 3.A.3) family. Type V subfamily.</text>
</comment>
<dbReference type="InterPro" id="IPR008250">
    <property type="entry name" value="ATPase_P-typ_transduc_dom_A_sf"/>
</dbReference>
<evidence type="ECO:0000313" key="16">
    <source>
        <dbReference type="EMBL" id="OMJ67710.1"/>
    </source>
</evidence>
<dbReference type="InterPro" id="IPR044492">
    <property type="entry name" value="P_typ_ATPase_HD_dom"/>
</dbReference>
<dbReference type="Gene3D" id="2.70.150.10">
    <property type="entry name" value="Calcium-transporting ATPase, cytoplasmic transduction domain A"/>
    <property type="match status" value="1"/>
</dbReference>
<name>A0A1R2ATI4_9CILI</name>
<dbReference type="InterPro" id="IPR036412">
    <property type="entry name" value="HAD-like_sf"/>
</dbReference>
<feature type="transmembrane region" description="Helical" evidence="13">
    <location>
        <begin position="1061"/>
        <end position="1085"/>
    </location>
</feature>
<gene>
    <name evidence="16" type="ORF">SteCoe_35057</name>
</gene>
<dbReference type="EC" id="7.2.2.-" evidence="13"/>
<keyword evidence="7 13" id="KW-0067">ATP-binding</keyword>
<comment type="subcellular location">
    <subcellularLocation>
        <location evidence="1 13">Membrane</location>
        <topology evidence="1 13">Multi-pass membrane protein</topology>
    </subcellularLocation>
</comment>
<dbReference type="InterPro" id="IPR001757">
    <property type="entry name" value="P_typ_ATPase"/>
</dbReference>
<keyword evidence="17" id="KW-1185">Reference proteome</keyword>
<dbReference type="Gene3D" id="3.40.50.1000">
    <property type="entry name" value="HAD superfamily/HAD-like"/>
    <property type="match status" value="1"/>
</dbReference>
<keyword evidence="5 13" id="KW-0479">Metal-binding</keyword>
<dbReference type="PANTHER" id="PTHR45630:SF8">
    <property type="entry name" value="CATION-TRANSPORTING ATPASE"/>
    <property type="match status" value="1"/>
</dbReference>
<dbReference type="SUPFAM" id="SSF81660">
    <property type="entry name" value="Metal cation-transporting ATPase, ATP-binding domain N"/>
    <property type="match status" value="1"/>
</dbReference>
<evidence type="ECO:0000256" key="8">
    <source>
        <dbReference type="ARBA" id="ARBA00022842"/>
    </source>
</evidence>
<dbReference type="InterPro" id="IPR023299">
    <property type="entry name" value="ATPase_P-typ_cyto_dom_N"/>
</dbReference>
<evidence type="ECO:0000256" key="1">
    <source>
        <dbReference type="ARBA" id="ARBA00004141"/>
    </source>
</evidence>
<dbReference type="SFLD" id="SFLDS00003">
    <property type="entry name" value="Haloacid_Dehalogenase"/>
    <property type="match status" value="1"/>
</dbReference>
<dbReference type="PANTHER" id="PTHR45630">
    <property type="entry name" value="CATION-TRANSPORTING ATPASE-RELATED"/>
    <property type="match status" value="1"/>
</dbReference>
<dbReference type="PROSITE" id="PS01229">
    <property type="entry name" value="COF_2"/>
    <property type="match status" value="1"/>
</dbReference>
<evidence type="ECO:0000256" key="11">
    <source>
        <dbReference type="ARBA" id="ARBA00023136"/>
    </source>
</evidence>
<evidence type="ECO:0000313" key="17">
    <source>
        <dbReference type="Proteomes" id="UP000187209"/>
    </source>
</evidence>
<feature type="domain" description="P5B-type ATPase N-terminal" evidence="15">
    <location>
        <begin position="30"/>
        <end position="90"/>
    </location>
</feature>
<feature type="transmembrane region" description="Helical" evidence="13">
    <location>
        <begin position="200"/>
        <end position="218"/>
    </location>
</feature>
<reference evidence="16 17" key="1">
    <citation type="submission" date="2016-11" db="EMBL/GenBank/DDBJ databases">
        <title>The macronuclear genome of Stentor coeruleus: a giant cell with tiny introns.</title>
        <authorList>
            <person name="Slabodnick M."/>
            <person name="Ruby J.G."/>
            <person name="Reiff S.B."/>
            <person name="Swart E.C."/>
            <person name="Gosai S."/>
            <person name="Prabakaran S."/>
            <person name="Witkowska E."/>
            <person name="Larue G.E."/>
            <person name="Fisher S."/>
            <person name="Freeman R.M."/>
            <person name="Gunawardena J."/>
            <person name="Chu W."/>
            <person name="Stover N.A."/>
            <person name="Gregory B.D."/>
            <person name="Nowacki M."/>
            <person name="Derisi J."/>
            <person name="Roy S.W."/>
            <person name="Marshall W.F."/>
            <person name="Sood P."/>
        </authorList>
    </citation>
    <scope>NUCLEOTIDE SEQUENCE [LARGE SCALE GENOMIC DNA]</scope>
    <source>
        <strain evidence="16">WM001</strain>
    </source>
</reference>
<feature type="transmembrane region" description="Helical" evidence="13">
    <location>
        <begin position="881"/>
        <end position="899"/>
    </location>
</feature>
<keyword evidence="11 13" id="KW-0472">Membrane</keyword>
<dbReference type="Proteomes" id="UP000187209">
    <property type="component" value="Unassembled WGS sequence"/>
</dbReference>
<dbReference type="Pfam" id="PF12409">
    <property type="entry name" value="P5-ATPase"/>
    <property type="match status" value="1"/>
</dbReference>
<evidence type="ECO:0000256" key="3">
    <source>
        <dbReference type="ARBA" id="ARBA00022553"/>
    </source>
</evidence>
<dbReference type="SUPFAM" id="SSF81665">
    <property type="entry name" value="Calcium ATPase, transmembrane domain M"/>
    <property type="match status" value="1"/>
</dbReference>
<dbReference type="OrthoDB" id="425043at2759"/>
<evidence type="ECO:0000256" key="13">
    <source>
        <dbReference type="RuleBase" id="RU362082"/>
    </source>
</evidence>
<dbReference type="InterPro" id="IPR023214">
    <property type="entry name" value="HAD_sf"/>
</dbReference>
<protein>
    <recommendedName>
        <fullName evidence="13">Cation-transporting ATPase</fullName>
        <ecNumber evidence="13">7.2.2.-</ecNumber>
    </recommendedName>
</protein>
<dbReference type="GO" id="GO:0140358">
    <property type="term" value="F:P-type transmembrane transporter activity"/>
    <property type="evidence" value="ECO:0007669"/>
    <property type="project" value="InterPro"/>
</dbReference>
<feature type="transmembrane region" description="Helical" evidence="13">
    <location>
        <begin position="1022"/>
        <end position="1041"/>
    </location>
</feature>
<dbReference type="GO" id="GO:0019829">
    <property type="term" value="F:ATPase-coupled monoatomic cation transmembrane transporter activity"/>
    <property type="evidence" value="ECO:0007669"/>
    <property type="project" value="UniProtKB-UniRule"/>
</dbReference>
<dbReference type="PROSITE" id="PS00154">
    <property type="entry name" value="ATPASE_E1_E2"/>
    <property type="match status" value="1"/>
</dbReference>
<feature type="domain" description="P-type ATPase A" evidence="14">
    <location>
        <begin position="236"/>
        <end position="352"/>
    </location>
</feature>
<evidence type="ECO:0000256" key="12">
    <source>
        <dbReference type="ARBA" id="ARBA00049360"/>
    </source>
</evidence>
<dbReference type="FunFam" id="3.40.50.1000:FF:000068">
    <property type="entry name" value="Cation-transporting ATPase"/>
    <property type="match status" value="1"/>
</dbReference>
<accession>A0A1R2ATI4</accession>
<dbReference type="Gene3D" id="3.40.1110.10">
    <property type="entry name" value="Calcium-transporting ATPase, cytoplasmic domain N"/>
    <property type="match status" value="1"/>
</dbReference>
<dbReference type="FunFam" id="1.20.1110.10:FF:000023">
    <property type="entry name" value="Cation-transporting ATPase"/>
    <property type="match status" value="1"/>
</dbReference>
<comment type="catalytic activity">
    <reaction evidence="12 13">
        <text>ATP + H2O = ADP + phosphate + H(+)</text>
        <dbReference type="Rhea" id="RHEA:13065"/>
        <dbReference type="ChEBI" id="CHEBI:15377"/>
        <dbReference type="ChEBI" id="CHEBI:15378"/>
        <dbReference type="ChEBI" id="CHEBI:30616"/>
        <dbReference type="ChEBI" id="CHEBI:43474"/>
        <dbReference type="ChEBI" id="CHEBI:456216"/>
    </reaction>
</comment>
<dbReference type="SUPFAM" id="SSF56784">
    <property type="entry name" value="HAD-like"/>
    <property type="match status" value="1"/>
</dbReference>
<feature type="transmembrane region" description="Helical" evidence="13">
    <location>
        <begin position="156"/>
        <end position="180"/>
    </location>
</feature>
<keyword evidence="8 13" id="KW-0460">Magnesium</keyword>